<keyword evidence="2" id="KW-0472">Membrane</keyword>
<evidence type="ECO:0000256" key="1">
    <source>
        <dbReference type="SAM" id="MobiDB-lite"/>
    </source>
</evidence>
<feature type="region of interest" description="Disordered" evidence="1">
    <location>
        <begin position="1"/>
        <end position="30"/>
    </location>
</feature>
<gene>
    <name evidence="3" type="ORF">OCTVUL_1B026652</name>
</gene>
<accession>A0AA36BTJ0</accession>
<dbReference type="AlphaFoldDB" id="A0AA36BTJ0"/>
<dbReference type="EMBL" id="OX597837">
    <property type="protein sequence ID" value="CAI9740358.1"/>
    <property type="molecule type" value="Genomic_DNA"/>
</dbReference>
<name>A0AA36BTJ0_OCTVU</name>
<evidence type="ECO:0008006" key="5">
    <source>
        <dbReference type="Google" id="ProtNLM"/>
    </source>
</evidence>
<keyword evidence="2" id="KW-0812">Transmembrane</keyword>
<keyword evidence="2" id="KW-1133">Transmembrane helix</keyword>
<evidence type="ECO:0000313" key="4">
    <source>
        <dbReference type="Proteomes" id="UP001162480"/>
    </source>
</evidence>
<evidence type="ECO:0000313" key="3">
    <source>
        <dbReference type="EMBL" id="CAI9740358.1"/>
    </source>
</evidence>
<dbReference type="Proteomes" id="UP001162480">
    <property type="component" value="Chromosome 24"/>
</dbReference>
<protein>
    <recommendedName>
        <fullName evidence="5">Transmembrane protein</fullName>
    </recommendedName>
</protein>
<proteinExistence type="predicted"/>
<feature type="transmembrane region" description="Helical" evidence="2">
    <location>
        <begin position="46"/>
        <end position="64"/>
    </location>
</feature>
<feature type="region of interest" description="Disordered" evidence="1">
    <location>
        <begin position="104"/>
        <end position="133"/>
    </location>
</feature>
<sequence>MAGVGQNNNDCDNKKSKKKQKKSTKNKNYKVTVVQPTKDHFEFIHLKFRIAVVVVVVVVVVAVVDGGGGCGGGGMVSGDDGISGGVFTRNKSLNLIPFWSVRFRDGQKNGGRSQETGDKKTESLRDSESKASI</sequence>
<reference evidence="3" key="1">
    <citation type="submission" date="2023-08" db="EMBL/GenBank/DDBJ databases">
        <authorList>
            <person name="Alioto T."/>
            <person name="Alioto T."/>
            <person name="Gomez Garrido J."/>
        </authorList>
    </citation>
    <scope>NUCLEOTIDE SEQUENCE</scope>
</reference>
<feature type="compositionally biased region" description="Basic and acidic residues" evidence="1">
    <location>
        <begin position="115"/>
        <end position="133"/>
    </location>
</feature>
<feature type="compositionally biased region" description="Low complexity" evidence="1">
    <location>
        <begin position="1"/>
        <end position="10"/>
    </location>
</feature>
<evidence type="ECO:0000256" key="2">
    <source>
        <dbReference type="SAM" id="Phobius"/>
    </source>
</evidence>
<organism evidence="3 4">
    <name type="scientific">Octopus vulgaris</name>
    <name type="common">Common octopus</name>
    <dbReference type="NCBI Taxonomy" id="6645"/>
    <lineage>
        <taxon>Eukaryota</taxon>
        <taxon>Metazoa</taxon>
        <taxon>Spiralia</taxon>
        <taxon>Lophotrochozoa</taxon>
        <taxon>Mollusca</taxon>
        <taxon>Cephalopoda</taxon>
        <taxon>Coleoidea</taxon>
        <taxon>Octopodiformes</taxon>
        <taxon>Octopoda</taxon>
        <taxon>Incirrata</taxon>
        <taxon>Octopodidae</taxon>
        <taxon>Octopus</taxon>
    </lineage>
</organism>
<keyword evidence="4" id="KW-1185">Reference proteome</keyword>
<feature type="compositionally biased region" description="Basic residues" evidence="1">
    <location>
        <begin position="15"/>
        <end position="28"/>
    </location>
</feature>